<dbReference type="OrthoDB" id="5352317at2759"/>
<sequence length="150" mass="16123">MLFTQTIFAALLAATSALGAPAAVEKSMMATDVPDWIIEGVVRNCDNGDNRCVVNFNINPVRFGRTYVTFVTTRNGAVGASRNIGVAQTYGDYTVTSGWSGQFGEGNGFTTFAVVDNKNRLIAYPSYTDVQLANGHVVTPDQSYKPQNLA</sequence>
<reference evidence="2" key="1">
    <citation type="journal article" date="2020" name="bioRxiv">
        <title>Whole genome comparisons of ergot fungi reveals the divergence and evolution of species within the genus Claviceps are the result of varying mechanisms driving genome evolution and host range expansion.</title>
        <authorList>
            <person name="Wyka S.A."/>
            <person name="Mondo S.J."/>
            <person name="Liu M."/>
            <person name="Dettman J."/>
            <person name="Nalam V."/>
            <person name="Broders K.D."/>
        </authorList>
    </citation>
    <scope>NUCLEOTIDE SEQUENCE</scope>
    <source>
        <strain evidence="2">CCC 602</strain>
    </source>
</reference>
<comment type="caution">
    <text evidence="2">The sequence shown here is derived from an EMBL/GenBank/DDBJ whole genome shotgun (WGS) entry which is preliminary data.</text>
</comment>
<evidence type="ECO:0008006" key="4">
    <source>
        <dbReference type="Google" id="ProtNLM"/>
    </source>
</evidence>
<feature type="chain" id="PRO_5040350962" description="Small secreted protein" evidence="1">
    <location>
        <begin position="20"/>
        <end position="150"/>
    </location>
</feature>
<dbReference type="AlphaFoldDB" id="A0A9P7NDW5"/>
<keyword evidence="3" id="KW-1185">Reference proteome</keyword>
<evidence type="ECO:0000313" key="3">
    <source>
        <dbReference type="Proteomes" id="UP000748025"/>
    </source>
</evidence>
<accession>A0A9P7NDW5</accession>
<gene>
    <name evidence="2" type="ORF">E4U43_008034</name>
</gene>
<organism evidence="2 3">
    <name type="scientific">Claviceps pusilla</name>
    <dbReference type="NCBI Taxonomy" id="123648"/>
    <lineage>
        <taxon>Eukaryota</taxon>
        <taxon>Fungi</taxon>
        <taxon>Dikarya</taxon>
        <taxon>Ascomycota</taxon>
        <taxon>Pezizomycotina</taxon>
        <taxon>Sordariomycetes</taxon>
        <taxon>Hypocreomycetidae</taxon>
        <taxon>Hypocreales</taxon>
        <taxon>Clavicipitaceae</taxon>
        <taxon>Claviceps</taxon>
    </lineage>
</organism>
<evidence type="ECO:0000256" key="1">
    <source>
        <dbReference type="SAM" id="SignalP"/>
    </source>
</evidence>
<protein>
    <recommendedName>
        <fullName evidence="4">Small secreted protein</fullName>
    </recommendedName>
</protein>
<keyword evidence="1" id="KW-0732">Signal</keyword>
<proteinExistence type="predicted"/>
<name>A0A9P7NDW5_9HYPO</name>
<dbReference type="Proteomes" id="UP000748025">
    <property type="component" value="Unassembled WGS sequence"/>
</dbReference>
<evidence type="ECO:0000313" key="2">
    <source>
        <dbReference type="EMBL" id="KAG6011931.1"/>
    </source>
</evidence>
<feature type="signal peptide" evidence="1">
    <location>
        <begin position="1"/>
        <end position="19"/>
    </location>
</feature>
<dbReference type="EMBL" id="SRPW01000808">
    <property type="protein sequence ID" value="KAG6011931.1"/>
    <property type="molecule type" value="Genomic_DNA"/>
</dbReference>